<protein>
    <submittedName>
        <fullName evidence="1">Uncharacterized protein</fullName>
    </submittedName>
</protein>
<sequence length="98" mass="11013">MPSYNVILTPIPAPLTKMLSPESVTISLRLVASSRSGSPKFMATRRYPNHQDCFELPSAWIPRGIRRCPFPDDADYNGISTFSLLVMQIRFTVPIEIS</sequence>
<gene>
    <name evidence="1" type="primary">Vigan.08G059500</name>
    <name evidence="1" type="ORF">VIGAN_08059500</name>
</gene>
<name>A0A0S3SME6_PHAAN</name>
<evidence type="ECO:0000313" key="2">
    <source>
        <dbReference type="Proteomes" id="UP000291084"/>
    </source>
</evidence>
<evidence type="ECO:0000313" key="1">
    <source>
        <dbReference type="EMBL" id="BAT94028.1"/>
    </source>
</evidence>
<dbReference type="AlphaFoldDB" id="A0A0S3SME6"/>
<keyword evidence="2" id="KW-1185">Reference proteome</keyword>
<organism evidence="1 2">
    <name type="scientific">Vigna angularis var. angularis</name>
    <dbReference type="NCBI Taxonomy" id="157739"/>
    <lineage>
        <taxon>Eukaryota</taxon>
        <taxon>Viridiplantae</taxon>
        <taxon>Streptophyta</taxon>
        <taxon>Embryophyta</taxon>
        <taxon>Tracheophyta</taxon>
        <taxon>Spermatophyta</taxon>
        <taxon>Magnoliopsida</taxon>
        <taxon>eudicotyledons</taxon>
        <taxon>Gunneridae</taxon>
        <taxon>Pentapetalae</taxon>
        <taxon>rosids</taxon>
        <taxon>fabids</taxon>
        <taxon>Fabales</taxon>
        <taxon>Fabaceae</taxon>
        <taxon>Papilionoideae</taxon>
        <taxon>50 kb inversion clade</taxon>
        <taxon>NPAAA clade</taxon>
        <taxon>indigoferoid/millettioid clade</taxon>
        <taxon>Phaseoleae</taxon>
        <taxon>Vigna</taxon>
    </lineage>
</organism>
<proteinExistence type="predicted"/>
<dbReference type="EMBL" id="AP015041">
    <property type="protein sequence ID" value="BAT94028.1"/>
    <property type="molecule type" value="Genomic_DNA"/>
</dbReference>
<dbReference type="Proteomes" id="UP000291084">
    <property type="component" value="Chromosome 8"/>
</dbReference>
<accession>A0A0S3SME6</accession>
<reference evidence="1 2" key="1">
    <citation type="journal article" date="2015" name="Sci. Rep.">
        <title>The power of single molecule real-time sequencing technology in the de novo assembly of a eukaryotic genome.</title>
        <authorList>
            <person name="Sakai H."/>
            <person name="Naito K."/>
            <person name="Ogiso-Tanaka E."/>
            <person name="Takahashi Y."/>
            <person name="Iseki K."/>
            <person name="Muto C."/>
            <person name="Satou K."/>
            <person name="Teruya K."/>
            <person name="Shiroma A."/>
            <person name="Shimoji M."/>
            <person name="Hirano T."/>
            <person name="Itoh T."/>
            <person name="Kaga A."/>
            <person name="Tomooka N."/>
        </authorList>
    </citation>
    <scope>NUCLEOTIDE SEQUENCE [LARGE SCALE GENOMIC DNA]</scope>
    <source>
        <strain evidence="2">cv. Shumari</strain>
    </source>
</reference>